<sequence>MYEQHKIKIGIVPVRRQGAFGSKEAAFAQRDLFWKKLKEITPEAVELVDINDVTEDGIAQELEHIDPVVNKLKAAGVNGVFFPHANFGPEEITARIAAGLNVPVLIWGNRDNMPDPVTGNRERDTQCGIFAVTKVLQRLHVPFSYIVNVDIEDPKFTKGFGEFCGTVSVIKSFRGMKIAQLSTRPRPFMSVMYDEADLLQRWGIQVFPISLPELLSSIDNMVAKNDDEFQAAYKDVTSRFAMRDMDEMAMKKLVALKPAMTKLIKDVGADACASECWIFRSLIGCSSCAMFGEITDMGIPVACETDVMGAITSVMTQAAALGSKTTFFSDLTIRHPENDNAELLWHCGPYSYSLAKDPSSAAIAAGRAQFEIKDGPITVNRLDGVNGKYTLFTGEGKGVEGPKTSGTYVWLEVDDWEKWEEHLMFGPYIHHCTGIHGNYSRIMVEAAKYIPTLNVDAMADYRMSLGF</sequence>
<proteinExistence type="predicted"/>
<organism evidence="3 4">
    <name type="scientific">Luoshenia tenuis</name>
    <dbReference type="NCBI Taxonomy" id="2763654"/>
    <lineage>
        <taxon>Bacteria</taxon>
        <taxon>Bacillati</taxon>
        <taxon>Bacillota</taxon>
        <taxon>Clostridia</taxon>
        <taxon>Christensenellales</taxon>
        <taxon>Christensenellaceae</taxon>
        <taxon>Luoshenia</taxon>
    </lineage>
</organism>
<dbReference type="GO" id="GO:0016861">
    <property type="term" value="F:intramolecular oxidoreductase activity, interconverting aldoses and ketoses"/>
    <property type="evidence" value="ECO:0007669"/>
    <property type="project" value="InterPro"/>
</dbReference>
<keyword evidence="1 3" id="KW-0413">Isomerase</keyword>
<comment type="caution">
    <text evidence="3">The sequence shown here is derived from an EMBL/GenBank/DDBJ whole genome shotgun (WGS) entry which is preliminary data.</text>
</comment>
<evidence type="ECO:0000256" key="2">
    <source>
        <dbReference type="ARBA" id="ARBA00023277"/>
    </source>
</evidence>
<reference evidence="3" key="1">
    <citation type="submission" date="2020-08" db="EMBL/GenBank/DDBJ databases">
        <title>Genome public.</title>
        <authorList>
            <person name="Liu C."/>
            <person name="Sun Q."/>
        </authorList>
    </citation>
    <scope>NUCLEOTIDE SEQUENCE</scope>
    <source>
        <strain evidence="3">NSJ-44</strain>
    </source>
</reference>
<name>A0A926HND0_9FIRM</name>
<keyword evidence="4" id="KW-1185">Reference proteome</keyword>
<accession>A0A926HND0</accession>
<evidence type="ECO:0000256" key="1">
    <source>
        <dbReference type="ARBA" id="ARBA00023235"/>
    </source>
</evidence>
<dbReference type="EMBL" id="JACRSO010000006">
    <property type="protein sequence ID" value="MBC8530058.1"/>
    <property type="molecule type" value="Genomic_DNA"/>
</dbReference>
<evidence type="ECO:0000313" key="3">
    <source>
        <dbReference type="EMBL" id="MBC8530058.1"/>
    </source>
</evidence>
<keyword evidence="2" id="KW-0119">Carbohydrate metabolism</keyword>
<gene>
    <name evidence="3" type="ORF">H8699_11515</name>
</gene>
<dbReference type="InterPro" id="IPR009015">
    <property type="entry name" value="Fucose_isomerase_N/cen_sf"/>
</dbReference>
<dbReference type="SUPFAM" id="SSF53743">
    <property type="entry name" value="FucI/AraA N-terminal and middle domains"/>
    <property type="match status" value="1"/>
</dbReference>
<dbReference type="PANTHER" id="PTHR36120">
    <property type="entry name" value="FUCOSE ISOMERASE"/>
    <property type="match status" value="1"/>
</dbReference>
<protein>
    <submittedName>
        <fullName evidence="3">Fucose isomerase</fullName>
    </submittedName>
</protein>
<dbReference type="RefSeq" id="WP_249285819.1">
    <property type="nucleotide sequence ID" value="NZ_JACRSO010000006.1"/>
</dbReference>
<dbReference type="PANTHER" id="PTHR36120:SF1">
    <property type="entry name" value="L-FUCOSE ISOMERASE C-TERMINAL DOMAIN-CONTAINING PROTEIN"/>
    <property type="match status" value="1"/>
</dbReference>
<dbReference type="AlphaFoldDB" id="A0A926HND0"/>
<dbReference type="GO" id="GO:0005737">
    <property type="term" value="C:cytoplasm"/>
    <property type="evidence" value="ECO:0007669"/>
    <property type="project" value="InterPro"/>
</dbReference>
<dbReference type="GO" id="GO:0005996">
    <property type="term" value="P:monosaccharide metabolic process"/>
    <property type="evidence" value="ECO:0007669"/>
    <property type="project" value="InterPro"/>
</dbReference>
<evidence type="ECO:0000313" key="4">
    <source>
        <dbReference type="Proteomes" id="UP000654279"/>
    </source>
</evidence>
<dbReference type="Proteomes" id="UP000654279">
    <property type="component" value="Unassembled WGS sequence"/>
</dbReference>